<dbReference type="RefSeq" id="WP_148810542.1">
    <property type="nucleotide sequence ID" value="NZ_CP042243.1"/>
</dbReference>
<keyword evidence="5 7" id="KW-1133">Transmembrane helix</keyword>
<evidence type="ECO:0000256" key="5">
    <source>
        <dbReference type="ARBA" id="ARBA00022989"/>
    </source>
</evidence>
<feature type="transmembrane region" description="Helical" evidence="7">
    <location>
        <begin position="104"/>
        <end position="123"/>
    </location>
</feature>
<dbReference type="Pfam" id="PF01891">
    <property type="entry name" value="CbiM"/>
    <property type="match status" value="1"/>
</dbReference>
<keyword evidence="3" id="KW-1003">Cell membrane</keyword>
<dbReference type="PANTHER" id="PTHR34229:SF1">
    <property type="entry name" value="METAL TRANSPORT PROTEIN HI_1621-RELATED"/>
    <property type="match status" value="1"/>
</dbReference>
<sequence>MHIPDGMLPVSVCAVGYGITGITTGYYIKKIQMKEDPKEDIPKASLTTAAFFVASLIHIPIPPTSVHLLLTGLLGILLGEYAFLSVVVSLFFQAVMFQHGGLTTLGVNAVIIGIPAVVSSFIYRNGKKYLKNDFLAFITGVIGTGFAVLLFFLTIIYSIPAEIDAAAEKMAIYASVTAHMPLMLIEGVFTVLVIRYIKKVKPELLKENE</sequence>
<dbReference type="KEGG" id="crs:FQB35_14430"/>
<dbReference type="Gene3D" id="1.10.1760.20">
    <property type="match status" value="1"/>
</dbReference>
<dbReference type="GO" id="GO:0005886">
    <property type="term" value="C:plasma membrane"/>
    <property type="evidence" value="ECO:0007669"/>
    <property type="project" value="UniProtKB-SubCell"/>
</dbReference>
<dbReference type="PANTHER" id="PTHR34229">
    <property type="entry name" value="METAL TRANSPORT PROTEIN HI_1621-RELATED"/>
    <property type="match status" value="1"/>
</dbReference>
<evidence type="ECO:0000256" key="2">
    <source>
        <dbReference type="ARBA" id="ARBA00022448"/>
    </source>
</evidence>
<comment type="subcellular location">
    <subcellularLocation>
        <location evidence="1">Cell membrane</location>
        <topology evidence="1">Multi-pass membrane protein</topology>
    </subcellularLocation>
</comment>
<dbReference type="InterPro" id="IPR002751">
    <property type="entry name" value="CbiM/NikMN"/>
</dbReference>
<name>A0A5C0SGP4_CRATE</name>
<dbReference type="GO" id="GO:0000041">
    <property type="term" value="P:transition metal ion transport"/>
    <property type="evidence" value="ECO:0007669"/>
    <property type="project" value="InterPro"/>
</dbReference>
<keyword evidence="9" id="KW-1185">Reference proteome</keyword>
<gene>
    <name evidence="8" type="primary">cbiM</name>
    <name evidence="8" type="ORF">FQB35_14430</name>
</gene>
<feature type="transmembrane region" description="Helical" evidence="7">
    <location>
        <begin position="135"/>
        <end position="159"/>
    </location>
</feature>
<keyword evidence="4 7" id="KW-0812">Transmembrane</keyword>
<dbReference type="Proteomes" id="UP000324646">
    <property type="component" value="Chromosome"/>
</dbReference>
<evidence type="ECO:0000313" key="8">
    <source>
        <dbReference type="EMBL" id="QEK13370.1"/>
    </source>
</evidence>
<proteinExistence type="predicted"/>
<organism evidence="8 9">
    <name type="scientific">Crassaminicella thermophila</name>
    <dbReference type="NCBI Taxonomy" id="2599308"/>
    <lineage>
        <taxon>Bacteria</taxon>
        <taxon>Bacillati</taxon>
        <taxon>Bacillota</taxon>
        <taxon>Clostridia</taxon>
        <taxon>Eubacteriales</taxon>
        <taxon>Clostridiaceae</taxon>
        <taxon>Crassaminicella</taxon>
    </lineage>
</organism>
<reference evidence="8 9" key="1">
    <citation type="submission" date="2019-07" db="EMBL/GenBank/DDBJ databases">
        <title>Complete genome of Crassaminicella thermophila SY095.</title>
        <authorList>
            <person name="Li X."/>
        </authorList>
    </citation>
    <scope>NUCLEOTIDE SEQUENCE [LARGE SCALE GENOMIC DNA]</scope>
    <source>
        <strain evidence="8 9">SY095</strain>
    </source>
</reference>
<evidence type="ECO:0000256" key="1">
    <source>
        <dbReference type="ARBA" id="ARBA00004651"/>
    </source>
</evidence>
<keyword evidence="6 7" id="KW-0472">Membrane</keyword>
<dbReference type="OrthoDB" id="9809846at2"/>
<dbReference type="AlphaFoldDB" id="A0A5C0SGP4"/>
<dbReference type="EMBL" id="CP042243">
    <property type="protein sequence ID" value="QEK13370.1"/>
    <property type="molecule type" value="Genomic_DNA"/>
</dbReference>
<evidence type="ECO:0000256" key="4">
    <source>
        <dbReference type="ARBA" id="ARBA00022692"/>
    </source>
</evidence>
<feature type="transmembrane region" description="Helical" evidence="7">
    <location>
        <begin position="40"/>
        <end position="61"/>
    </location>
</feature>
<evidence type="ECO:0000256" key="6">
    <source>
        <dbReference type="ARBA" id="ARBA00023136"/>
    </source>
</evidence>
<accession>A0A5C0SGP4</accession>
<evidence type="ECO:0000256" key="3">
    <source>
        <dbReference type="ARBA" id="ARBA00022475"/>
    </source>
</evidence>
<feature type="transmembrane region" description="Helical" evidence="7">
    <location>
        <begin position="67"/>
        <end position="92"/>
    </location>
</feature>
<dbReference type="NCBIfam" id="NF004906">
    <property type="entry name" value="PRK06265.2-1"/>
    <property type="match status" value="1"/>
</dbReference>
<feature type="transmembrane region" description="Helical" evidence="7">
    <location>
        <begin position="6"/>
        <end position="28"/>
    </location>
</feature>
<feature type="transmembrane region" description="Helical" evidence="7">
    <location>
        <begin position="171"/>
        <end position="197"/>
    </location>
</feature>
<evidence type="ECO:0000313" key="9">
    <source>
        <dbReference type="Proteomes" id="UP000324646"/>
    </source>
</evidence>
<evidence type="ECO:0000256" key="7">
    <source>
        <dbReference type="SAM" id="Phobius"/>
    </source>
</evidence>
<protein>
    <submittedName>
        <fullName evidence="8">Cobalt transporter CbiM</fullName>
    </submittedName>
</protein>
<keyword evidence="2" id="KW-0813">Transport</keyword>